<feature type="transmembrane region" description="Helical" evidence="2">
    <location>
        <begin position="100"/>
        <end position="123"/>
    </location>
</feature>
<organism evidence="3 4">
    <name type="scientific">Sordaria macrospora</name>
    <dbReference type="NCBI Taxonomy" id="5147"/>
    <lineage>
        <taxon>Eukaryota</taxon>
        <taxon>Fungi</taxon>
        <taxon>Dikarya</taxon>
        <taxon>Ascomycota</taxon>
        <taxon>Pezizomycotina</taxon>
        <taxon>Sordariomycetes</taxon>
        <taxon>Sordariomycetidae</taxon>
        <taxon>Sordariales</taxon>
        <taxon>Sordariaceae</taxon>
        <taxon>Sordaria</taxon>
    </lineage>
</organism>
<evidence type="ECO:0000313" key="4">
    <source>
        <dbReference type="Proteomes" id="UP000433876"/>
    </source>
</evidence>
<evidence type="ECO:0000256" key="1">
    <source>
        <dbReference type="SAM" id="MobiDB-lite"/>
    </source>
</evidence>
<comment type="caution">
    <text evidence="3">The sequence shown here is derived from an EMBL/GenBank/DDBJ whole genome shotgun (WGS) entry which is preliminary data.</text>
</comment>
<dbReference type="VEuPathDB" id="FungiDB:SMAC_04957"/>
<gene>
    <name evidence="3" type="ORF">SMACR_04957</name>
</gene>
<dbReference type="AlphaFoldDB" id="A0A8S9A2X2"/>
<keyword evidence="2" id="KW-1133">Transmembrane helix</keyword>
<dbReference type="EMBL" id="NMPR01000005">
    <property type="protein sequence ID" value="KAA8636299.1"/>
    <property type="molecule type" value="Genomic_DNA"/>
</dbReference>
<sequence>MLQSSTGECSVIREIFLPASPQKVDCLLLLAATSTSLHASARQETVKHKVGKDILHISPSYIIAPVCRSSSSLEYLNLPLLPHPGRLPLLLIRDIHILQIIFKAFGIIITSFSLHLFVLLQLWHYHPVIMDPSPPTAAESSPEDLSPPKTASPKPASPEPSLRETPSSKPSSQESSSQEALPTPPKTPPPSVHGPKSATPKCFKCKSLDILPVRTLFRMSEGAEPGRKELLSVFIQGAGLYDIPLCSVCFMRAKGCSAFRWRLRSCKAFWRSTEMDAAAILYEEHTWRFDTELVRHGQRMKDADELIDYVRRLDKPSVENRRAPESPDEQEIRDRMPDFDLTSHLRYDGSETTLTFDGIANTHEEHRQRLIGERDPQPSLRSLWEYPVQITDLIALKEASERYIVALGRTADASEQWRSMRQLLNKLADDFMRLPPIMHSEAPAATNAAVSDPTPVYCEICQWCRDCLAEL</sequence>
<protein>
    <submittedName>
        <fullName evidence="3">Uncharacterized protein</fullName>
    </submittedName>
</protein>
<keyword evidence="2" id="KW-0812">Transmembrane</keyword>
<feature type="compositionally biased region" description="Pro residues" evidence="1">
    <location>
        <begin position="182"/>
        <end position="192"/>
    </location>
</feature>
<evidence type="ECO:0000256" key="2">
    <source>
        <dbReference type="SAM" id="Phobius"/>
    </source>
</evidence>
<accession>A0A8S9A2X2</accession>
<feature type="region of interest" description="Disordered" evidence="1">
    <location>
        <begin position="134"/>
        <end position="199"/>
    </location>
</feature>
<feature type="compositionally biased region" description="Low complexity" evidence="1">
    <location>
        <begin position="167"/>
        <end position="179"/>
    </location>
</feature>
<proteinExistence type="predicted"/>
<dbReference type="Proteomes" id="UP000433876">
    <property type="component" value="Unassembled WGS sequence"/>
</dbReference>
<reference evidence="3 4" key="1">
    <citation type="submission" date="2017-07" db="EMBL/GenBank/DDBJ databases">
        <title>Genome sequence of the Sordaria macrospora wild type strain R19027.</title>
        <authorList>
            <person name="Nowrousian M."/>
            <person name="Teichert I."/>
            <person name="Kueck U."/>
        </authorList>
    </citation>
    <scope>NUCLEOTIDE SEQUENCE [LARGE SCALE GENOMIC DNA]</scope>
    <source>
        <strain evidence="3 4">R19027</strain>
        <tissue evidence="3">Mycelium</tissue>
    </source>
</reference>
<keyword evidence="2" id="KW-0472">Membrane</keyword>
<name>A0A8S9A2X2_SORMA</name>
<evidence type="ECO:0000313" key="3">
    <source>
        <dbReference type="EMBL" id="KAA8636299.1"/>
    </source>
</evidence>